<name>A0A229UVX7_9BACL</name>
<proteinExistence type="predicted"/>
<gene>
    <name evidence="1" type="ORF">CF651_06515</name>
</gene>
<reference evidence="1 2" key="1">
    <citation type="submission" date="2017-07" db="EMBL/GenBank/DDBJ databases">
        <title>Genome sequencing and assembly of Paenibacillus rigui.</title>
        <authorList>
            <person name="Mayilraj S."/>
        </authorList>
    </citation>
    <scope>NUCLEOTIDE SEQUENCE [LARGE SCALE GENOMIC DNA]</scope>
    <source>
        <strain evidence="1 2">JCM 16352</strain>
    </source>
</reference>
<protein>
    <submittedName>
        <fullName evidence="1">Uncharacterized protein</fullName>
    </submittedName>
</protein>
<dbReference type="Proteomes" id="UP000215509">
    <property type="component" value="Unassembled WGS sequence"/>
</dbReference>
<accession>A0A229UVX7</accession>
<keyword evidence="2" id="KW-1185">Reference proteome</keyword>
<evidence type="ECO:0000313" key="1">
    <source>
        <dbReference type="EMBL" id="OXM87285.1"/>
    </source>
</evidence>
<comment type="caution">
    <text evidence="1">The sequence shown here is derived from an EMBL/GenBank/DDBJ whole genome shotgun (WGS) entry which is preliminary data.</text>
</comment>
<evidence type="ECO:0000313" key="2">
    <source>
        <dbReference type="Proteomes" id="UP000215509"/>
    </source>
</evidence>
<dbReference type="EMBL" id="NMQW01000008">
    <property type="protein sequence ID" value="OXM87285.1"/>
    <property type="molecule type" value="Genomic_DNA"/>
</dbReference>
<sequence length="65" mass="7355">MDGSFFRSLLSPDFIHFNPLIVVKIRGQRRTLMLLQNDSVHSASFSPASISTVYIVPIEVCYPNK</sequence>
<organism evidence="1 2">
    <name type="scientific">Paenibacillus rigui</name>
    <dbReference type="NCBI Taxonomy" id="554312"/>
    <lineage>
        <taxon>Bacteria</taxon>
        <taxon>Bacillati</taxon>
        <taxon>Bacillota</taxon>
        <taxon>Bacilli</taxon>
        <taxon>Bacillales</taxon>
        <taxon>Paenibacillaceae</taxon>
        <taxon>Paenibacillus</taxon>
    </lineage>
</organism>
<dbReference type="AlphaFoldDB" id="A0A229UVX7"/>